<reference evidence="2" key="1">
    <citation type="submission" date="2018-07" db="EMBL/GenBank/DDBJ databases">
        <authorList>
            <person name="Quirk P.G."/>
            <person name="Krulwich T.A."/>
        </authorList>
    </citation>
    <scope>NUCLEOTIDE SEQUENCE</scope>
</reference>
<dbReference type="InterPro" id="IPR027417">
    <property type="entry name" value="P-loop_NTPase"/>
</dbReference>
<dbReference type="EMBL" id="UFQT01003316">
    <property type="protein sequence ID" value="SSX34855.1"/>
    <property type="molecule type" value="Genomic_DNA"/>
</dbReference>
<dbReference type="AlphaFoldDB" id="A0A336MYU6"/>
<dbReference type="VEuPathDB" id="VectorBase:CSON008275"/>
<protein>
    <submittedName>
        <fullName evidence="1">CSON008275 protein</fullName>
    </submittedName>
    <submittedName>
        <fullName evidence="2">CSON008690 protein</fullName>
    </submittedName>
</protein>
<sequence length="184" mass="21545">MKRDQFFVVSDINNIAYKFEAFIVPTLIAKGQTIVLTPNLNKCIAEVVHFKTMDLLVQSYTVEDDVDQRDDMRKDFIEGKIQFLYATPEMYFSNGFFRDFVNDQVRNNRLYCIVINDAKNFLNEKEEIFGYNSYKQLSVLKCINRALKWVVIGDINDTDEVIEISEALKLSNPMIKYRRDFGGF</sequence>
<organism evidence="2">
    <name type="scientific">Culicoides sonorensis</name>
    <name type="common">Biting midge</name>
    <dbReference type="NCBI Taxonomy" id="179676"/>
    <lineage>
        <taxon>Eukaryota</taxon>
        <taxon>Metazoa</taxon>
        <taxon>Ecdysozoa</taxon>
        <taxon>Arthropoda</taxon>
        <taxon>Hexapoda</taxon>
        <taxon>Insecta</taxon>
        <taxon>Pterygota</taxon>
        <taxon>Neoptera</taxon>
        <taxon>Endopterygota</taxon>
        <taxon>Diptera</taxon>
        <taxon>Nematocera</taxon>
        <taxon>Chironomoidea</taxon>
        <taxon>Ceratopogonidae</taxon>
        <taxon>Ceratopogoninae</taxon>
        <taxon>Culicoides</taxon>
        <taxon>Monoculicoides</taxon>
    </lineage>
</organism>
<dbReference type="Gene3D" id="3.40.50.300">
    <property type="entry name" value="P-loop containing nucleotide triphosphate hydrolases"/>
    <property type="match status" value="1"/>
</dbReference>
<gene>
    <name evidence="2" type="primary">CSON008690</name>
    <name evidence="1" type="synonym">CSON008275</name>
</gene>
<dbReference type="SUPFAM" id="SSF52540">
    <property type="entry name" value="P-loop containing nucleoside triphosphate hydrolases"/>
    <property type="match status" value="1"/>
</dbReference>
<evidence type="ECO:0000313" key="1">
    <source>
        <dbReference type="EMBL" id="SSX34622.1"/>
    </source>
</evidence>
<dbReference type="EMBL" id="UFQT01003132">
    <property type="protein sequence ID" value="SSX34622.1"/>
    <property type="molecule type" value="Genomic_DNA"/>
</dbReference>
<name>A0A336MYU6_CULSO</name>
<proteinExistence type="predicted"/>
<accession>A0A336MYU6</accession>
<dbReference type="VEuPathDB" id="VectorBase:CSON008690"/>
<evidence type="ECO:0000313" key="2">
    <source>
        <dbReference type="EMBL" id="SSX34855.1"/>
    </source>
</evidence>